<comment type="caution">
    <text evidence="1">The sequence shown here is derived from an EMBL/GenBank/DDBJ whole genome shotgun (WGS) entry which is preliminary data.</text>
</comment>
<dbReference type="RefSeq" id="WP_214159155.1">
    <property type="nucleotide sequence ID" value="NZ_JAHBAY010000013.1"/>
</dbReference>
<dbReference type="EMBL" id="JAHBAY010000013">
    <property type="protein sequence ID" value="MBT0772611.1"/>
    <property type="molecule type" value="Genomic_DNA"/>
</dbReference>
<evidence type="ECO:0000313" key="1">
    <source>
        <dbReference type="EMBL" id="MBT0772611.1"/>
    </source>
</evidence>
<sequence>MILRMLRSTTRNGSGPSPLARLLALLLLFGLVGSSATVLIPVFRWVFSLL</sequence>
<keyword evidence="2" id="KW-1185">Reference proteome</keyword>
<evidence type="ECO:0000313" key="2">
    <source>
        <dbReference type="Proteomes" id="UP001197247"/>
    </source>
</evidence>
<reference evidence="1 2" key="1">
    <citation type="submission" date="2021-05" db="EMBL/GenBank/DDBJ databases">
        <title>Kineosporia and Streptomyces sp. nov. two new marine actinobacteria isolated from Coral.</title>
        <authorList>
            <person name="Buangrab K."/>
            <person name="Sutthacheep M."/>
            <person name="Yeemin T."/>
            <person name="Harunari E."/>
            <person name="Igarashi Y."/>
            <person name="Kanchanasin P."/>
            <person name="Tanasupawat S."/>
            <person name="Phongsopitanun W."/>
        </authorList>
    </citation>
    <scope>NUCLEOTIDE SEQUENCE [LARGE SCALE GENOMIC DNA]</scope>
    <source>
        <strain evidence="1 2">J2-2</strain>
    </source>
</reference>
<dbReference type="Proteomes" id="UP001197247">
    <property type="component" value="Unassembled WGS sequence"/>
</dbReference>
<organism evidence="1 2">
    <name type="scientific">Kineosporia corallincola</name>
    <dbReference type="NCBI Taxonomy" id="2835133"/>
    <lineage>
        <taxon>Bacteria</taxon>
        <taxon>Bacillati</taxon>
        <taxon>Actinomycetota</taxon>
        <taxon>Actinomycetes</taxon>
        <taxon>Kineosporiales</taxon>
        <taxon>Kineosporiaceae</taxon>
        <taxon>Kineosporia</taxon>
    </lineage>
</organism>
<protein>
    <submittedName>
        <fullName evidence="1">Uncharacterized protein</fullName>
    </submittedName>
</protein>
<gene>
    <name evidence="1" type="ORF">KIH74_26950</name>
</gene>
<accession>A0ABS5TND9</accession>
<name>A0ABS5TND9_9ACTN</name>
<proteinExistence type="predicted"/>